<keyword evidence="13" id="KW-0175">Coiled coil</keyword>
<proteinExistence type="inferred from homology"/>
<evidence type="ECO:0000256" key="5">
    <source>
        <dbReference type="ARBA" id="ARBA00022679"/>
    </source>
</evidence>
<keyword evidence="8 12" id="KW-1133">Transmembrane helix</keyword>
<keyword evidence="14" id="KW-0732">Signal</keyword>
<evidence type="ECO:0000313" key="15">
    <source>
        <dbReference type="EMBL" id="CAL7948554.1"/>
    </source>
</evidence>
<evidence type="ECO:0000256" key="6">
    <source>
        <dbReference type="ARBA" id="ARBA00022692"/>
    </source>
</evidence>
<comment type="function">
    <text evidence="10">Mannosyltransferase that operates in the biosynthetic pathway of dolichol-linked oligosaccharides, the glycan precursors employed in protein asparagine (N)-glycosylation. The assembly of dolichol-linked oligosaccharides begins on the cytosolic side of the endoplasmic reticulum membrane and finishes in its lumen. The sequential addition of sugars to dolichol pyrophosphate produces dolichol-linked oligosaccharides containing fourteen sugars, including two GlcNAcs, nine mannoses and three glucoses. Once assembled, the oligosaccharide is transferred from the lipid to nascent proteins by oligosaccharyltransferases. In the lumen of the endoplasmic reticulum, adds the eighth mannose residue in an alpha-1,6 linkage onto Man(7)GlcNAc(2)-PP-dolichol to produce Man(8)GlcNAc(2)-PP-dolichol.</text>
</comment>
<evidence type="ECO:0000256" key="12">
    <source>
        <dbReference type="RuleBase" id="RU363075"/>
    </source>
</evidence>
<feature type="transmembrane region" description="Helical" evidence="12">
    <location>
        <begin position="56"/>
        <end position="76"/>
    </location>
</feature>
<comment type="subcellular location">
    <subcellularLocation>
        <location evidence="1 12">Endoplasmic reticulum membrane</location>
        <topology evidence="1 12">Multi-pass membrane protein</topology>
    </subcellularLocation>
</comment>
<evidence type="ECO:0000256" key="3">
    <source>
        <dbReference type="ARBA" id="ARBA00007063"/>
    </source>
</evidence>
<gene>
    <name evidence="15" type="ORF">XYLVIOL_LOCUS8937</name>
</gene>
<evidence type="ECO:0000256" key="10">
    <source>
        <dbReference type="ARBA" id="ARBA00044721"/>
    </source>
</evidence>
<evidence type="ECO:0000256" key="11">
    <source>
        <dbReference type="ARBA" id="ARBA00048899"/>
    </source>
</evidence>
<keyword evidence="6 12" id="KW-0812">Transmembrane</keyword>
<evidence type="ECO:0000256" key="9">
    <source>
        <dbReference type="ARBA" id="ARBA00023136"/>
    </source>
</evidence>
<feature type="transmembrane region" description="Helical" evidence="12">
    <location>
        <begin position="301"/>
        <end position="321"/>
    </location>
</feature>
<evidence type="ECO:0000256" key="2">
    <source>
        <dbReference type="ARBA" id="ARBA00004922"/>
    </source>
</evidence>
<feature type="signal peptide" evidence="14">
    <location>
        <begin position="1"/>
        <end position="21"/>
    </location>
</feature>
<evidence type="ECO:0000256" key="14">
    <source>
        <dbReference type="SAM" id="SignalP"/>
    </source>
</evidence>
<evidence type="ECO:0000256" key="7">
    <source>
        <dbReference type="ARBA" id="ARBA00022824"/>
    </source>
</evidence>
<evidence type="ECO:0000256" key="8">
    <source>
        <dbReference type="ARBA" id="ARBA00022989"/>
    </source>
</evidence>
<feature type="transmembrane region" description="Helical" evidence="12">
    <location>
        <begin position="159"/>
        <end position="185"/>
    </location>
</feature>
<comment type="similarity">
    <text evidence="3 12">Belongs to the glycosyltransferase 22 family.</text>
</comment>
<feature type="transmembrane region" description="Helical" evidence="12">
    <location>
        <begin position="197"/>
        <end position="220"/>
    </location>
</feature>
<keyword evidence="16" id="KW-1185">Reference proteome</keyword>
<protein>
    <recommendedName>
        <fullName evidence="12">Mannosyltransferase</fullName>
        <ecNumber evidence="12">2.4.1.-</ecNumber>
    </recommendedName>
</protein>
<sequence length="1061" mass="122301">MDHLIILVAMVHLLYCPFTKVEESFNLQAMHDILYHGFNLSEYDHHEFPGVVPRSFVGPIIISGLASPLVTFINYLQLNKFLAQYVVRATLGLLVIGSLKLYRDALQSVFGLQFTKWFVVISVTQYHFIYYLSRPLPNIMAMPLVLLALYGWLKQSQVIFIWSSAAAIIIFRAELAMLLGLFLLYDIASKKLTIPRLLKIAVPAGIFFLMLTVAIDSIFWRRVLWPEGEVFYYNTILNKSSNWGTSPFLWYFYSALPRGLAFSYFLIPLGMLWDARVRALTVPGIVFVALFSFLPHKELRFIIYVFPLLNVSTAAVCHRIWENRTKSPWNGFLALIIVSHLILNAVFSMFLLCIAGSNYPGGLAIAKLHRLEKDSVTPIHVHIDVLTAQTGVSRFTQTNNSWIYSKQENLTIDSPEMLQFTHLLMEAKSKYSPNIKPYLKTHDILDSVDGFSHITFNYNILPPIRIKTRPIIFIMKRKPNIKYDSKKAKSQVYLQQPDERDTEKTKDIINDTVKDMEPILDEIMESLEQFEKPLNINNVNTQETIQLNDIKNESVEIIEPLSIEQVSDNLSENNLSHLQISTEDNEFENVPTFEKDMAENNLESQSDIANDSSLDEKELNVEKEEVEKVNIVKEKLKAGNVQQEGSSLKEVVKKIIQGKMEAVKLRKDTIDQHTLPEIPLRVNAKVKRLVPIRIESPQKIKIITKLDLKEKASVLQELKEKPSVIQELKEKPPVIQELKEKSSMIQELKEKPSVIQELKEKPSVVIQELKKKPAVIQELKQKAKITQEMTEKPVVSQEISEHKAINVKESIRNIINQFKEFEKEFVHEDFEIRKKELTVDYDEQSIETAKVKEDTLNIDTMTETKDVKTIKDAKESLRDIINQFKQIKDELTSVEDDQFEKIEATYMDRPIAETLMQFSEALKDLIQRRKKDKTLIANTFEDKMNIPKLQTTQKERDIIENSQLQTESLKYSKTQDYNKQEPLYNKEKLGQVIQSTNIKDNSNSGINKAFQEKDFIMHTNNKNVPLNAQKSLNDVPNNVANNYASKNENEKMSETAQMIQH</sequence>
<feature type="coiled-coil region" evidence="13">
    <location>
        <begin position="870"/>
        <end position="897"/>
    </location>
</feature>
<dbReference type="EC" id="2.4.1.-" evidence="12"/>
<dbReference type="PANTHER" id="PTHR22760:SF1">
    <property type="entry name" value="DOL-P-MAN:MAN(7)GLCNAC(2)-PP-DOL ALPHA-1,6-MANNOSYLTRANSFERASE"/>
    <property type="match status" value="1"/>
</dbReference>
<keyword evidence="4 12" id="KW-0328">Glycosyltransferase</keyword>
<comment type="pathway">
    <text evidence="2">Protein modification; protein glycosylation.</text>
</comment>
<reference evidence="15 16" key="1">
    <citation type="submission" date="2024-08" db="EMBL/GenBank/DDBJ databases">
        <authorList>
            <person name="Will J Nash"/>
            <person name="Angela Man"/>
            <person name="Seanna McTaggart"/>
            <person name="Kendall Baker"/>
            <person name="Tom Barker"/>
            <person name="Leah Catchpole"/>
            <person name="Alex Durrant"/>
            <person name="Karim Gharbi"/>
            <person name="Naomi Irish"/>
            <person name="Gemy Kaithakottil"/>
            <person name="Debby Ku"/>
            <person name="Aaliyah Providence"/>
            <person name="Felix Shaw"/>
            <person name="David Swarbreck"/>
            <person name="Chris Watkins"/>
            <person name="Ann M. McCartney"/>
            <person name="Giulio Formenti"/>
            <person name="Alice Mouton"/>
            <person name="Noel Vella"/>
            <person name="Bjorn M von Reumont"/>
            <person name="Adriana Vella"/>
            <person name="Wilfried Haerty"/>
        </authorList>
    </citation>
    <scope>NUCLEOTIDE SEQUENCE [LARGE SCALE GENOMIC DNA]</scope>
</reference>
<dbReference type="Pfam" id="PF03901">
    <property type="entry name" value="Glyco_transf_22"/>
    <property type="match status" value="1"/>
</dbReference>
<accession>A0ABP1P8S7</accession>
<comment type="caution">
    <text evidence="15">The sequence shown here is derived from an EMBL/GenBank/DDBJ whole genome shotgun (WGS) entry which is preliminary data.</text>
</comment>
<feature type="chain" id="PRO_5046570284" description="Mannosyltransferase" evidence="14">
    <location>
        <begin position="22"/>
        <end position="1061"/>
    </location>
</feature>
<organism evidence="15 16">
    <name type="scientific">Xylocopa violacea</name>
    <name type="common">Violet carpenter bee</name>
    <name type="synonym">Apis violacea</name>
    <dbReference type="NCBI Taxonomy" id="135666"/>
    <lineage>
        <taxon>Eukaryota</taxon>
        <taxon>Metazoa</taxon>
        <taxon>Ecdysozoa</taxon>
        <taxon>Arthropoda</taxon>
        <taxon>Hexapoda</taxon>
        <taxon>Insecta</taxon>
        <taxon>Pterygota</taxon>
        <taxon>Neoptera</taxon>
        <taxon>Endopterygota</taxon>
        <taxon>Hymenoptera</taxon>
        <taxon>Apocrita</taxon>
        <taxon>Aculeata</taxon>
        <taxon>Apoidea</taxon>
        <taxon>Anthophila</taxon>
        <taxon>Apidae</taxon>
        <taxon>Xylocopa</taxon>
        <taxon>Xylocopa</taxon>
    </lineage>
</organism>
<evidence type="ECO:0000256" key="4">
    <source>
        <dbReference type="ARBA" id="ARBA00022676"/>
    </source>
</evidence>
<name>A0ABP1P8S7_XYLVO</name>
<feature type="transmembrane region" description="Helical" evidence="12">
    <location>
        <begin position="333"/>
        <end position="352"/>
    </location>
</feature>
<feature type="transmembrane region" description="Helical" evidence="12">
    <location>
        <begin position="279"/>
        <end position="295"/>
    </location>
</feature>
<comment type="catalytic activity">
    <reaction evidence="11">
        <text>an alpha-D-Man-(1-&gt;2)-alpha-D-Man-(1-&gt;2)-alpha-D-Man-(1-&gt;3)-[alpha-D-Man-(1-&gt;2)-alpha-D-Man-(1-&gt;3)-alpha-D-Man-(1-&gt;6)]-beta-D-Man-(1-&gt;4)-beta-D-GlcNAc-(1-&gt;4)-alpha-D-GlcNAc-diphospho-di-trans,poly-cis-dolichol + a di-trans,poly-cis-dolichyl beta-D-mannosyl phosphate = an alpha-D-Man-(1-&gt;2)-alpha-D-Man-(1-&gt;2)-alpha-D-Man-(1-&gt;3)-[alpha-D-Man-(1-&gt;2)-alpha-D-Man-(1-&gt;3)-[alpha-D-Man-(1-&gt;6)]-alpha-D-Man-(1-&gt;6)]-beta-D-Man-(1-&gt;4)-beta-D-GlcNAc-(1-&gt;4)-alpha-D-GlcNAc-diphospho-di-trans,poly-cis-dolichol + a di-trans,poly-cis-dolichyl phosphate + H(+)</text>
        <dbReference type="Rhea" id="RHEA:29535"/>
        <dbReference type="Rhea" id="RHEA-COMP:19498"/>
        <dbReference type="Rhea" id="RHEA-COMP:19501"/>
        <dbReference type="Rhea" id="RHEA-COMP:19518"/>
        <dbReference type="Rhea" id="RHEA-COMP:19519"/>
        <dbReference type="ChEBI" id="CHEBI:15378"/>
        <dbReference type="ChEBI" id="CHEBI:57683"/>
        <dbReference type="ChEBI" id="CHEBI:58211"/>
        <dbReference type="ChEBI" id="CHEBI:132517"/>
        <dbReference type="ChEBI" id="CHEBI:132519"/>
        <dbReference type="EC" id="2.4.1.260"/>
    </reaction>
    <physiologicalReaction direction="left-to-right" evidence="11">
        <dbReference type="Rhea" id="RHEA:29536"/>
    </physiologicalReaction>
</comment>
<evidence type="ECO:0000313" key="16">
    <source>
        <dbReference type="Proteomes" id="UP001642520"/>
    </source>
</evidence>
<keyword evidence="9 12" id="KW-0472">Membrane</keyword>
<evidence type="ECO:0000256" key="13">
    <source>
        <dbReference type="SAM" id="Coils"/>
    </source>
</evidence>
<feature type="transmembrane region" description="Helical" evidence="12">
    <location>
        <begin position="136"/>
        <end position="153"/>
    </location>
</feature>
<keyword evidence="5" id="KW-0808">Transferase</keyword>
<dbReference type="PANTHER" id="PTHR22760">
    <property type="entry name" value="GLYCOSYLTRANSFERASE"/>
    <property type="match status" value="1"/>
</dbReference>
<dbReference type="Proteomes" id="UP001642520">
    <property type="component" value="Unassembled WGS sequence"/>
</dbReference>
<dbReference type="InterPro" id="IPR005599">
    <property type="entry name" value="GPI_mannosylTrfase"/>
</dbReference>
<feature type="transmembrane region" description="Helical" evidence="12">
    <location>
        <begin position="248"/>
        <end position="267"/>
    </location>
</feature>
<dbReference type="EMBL" id="CAXAJV020001299">
    <property type="protein sequence ID" value="CAL7948554.1"/>
    <property type="molecule type" value="Genomic_DNA"/>
</dbReference>
<keyword evidence="7 12" id="KW-0256">Endoplasmic reticulum</keyword>
<evidence type="ECO:0000256" key="1">
    <source>
        <dbReference type="ARBA" id="ARBA00004477"/>
    </source>
</evidence>